<accession>A0A8H6TYW2</accession>
<sequence>MMAHSRSVQLRLPKVRNATPAVATIHAGTVRLSCHSKLYPRCLTLPDLDNGRQAVAGGSFGDVYRGFLGGRSVAIKMMRLFQQSDVDVLLKEFAREALIWRQFCHPNVLPFFGLYYCDGRLCLVSPWMENGHIRAFLKRESHSNDYLLSLS</sequence>
<dbReference type="PANTHER" id="PTHR44329">
    <property type="entry name" value="SERINE/THREONINE-PROTEIN KINASE TNNI3K-RELATED"/>
    <property type="match status" value="1"/>
</dbReference>
<organism evidence="4 5">
    <name type="scientific">Mycena venus</name>
    <dbReference type="NCBI Taxonomy" id="2733690"/>
    <lineage>
        <taxon>Eukaryota</taxon>
        <taxon>Fungi</taxon>
        <taxon>Dikarya</taxon>
        <taxon>Basidiomycota</taxon>
        <taxon>Agaricomycotina</taxon>
        <taxon>Agaricomycetes</taxon>
        <taxon>Agaricomycetidae</taxon>
        <taxon>Agaricales</taxon>
        <taxon>Marasmiineae</taxon>
        <taxon>Mycenaceae</taxon>
        <taxon>Mycena</taxon>
    </lineage>
</organism>
<dbReference type="Pfam" id="PF07714">
    <property type="entry name" value="PK_Tyr_Ser-Thr"/>
    <property type="match status" value="1"/>
</dbReference>
<keyword evidence="4" id="KW-0808">Transferase</keyword>
<dbReference type="PROSITE" id="PS50011">
    <property type="entry name" value="PROTEIN_KINASE_DOM"/>
    <property type="match status" value="1"/>
</dbReference>
<feature type="domain" description="Protein kinase" evidence="3">
    <location>
        <begin position="49"/>
        <end position="151"/>
    </location>
</feature>
<evidence type="ECO:0000313" key="4">
    <source>
        <dbReference type="EMBL" id="KAF7325327.1"/>
    </source>
</evidence>
<dbReference type="AlphaFoldDB" id="A0A8H6TYW2"/>
<keyword evidence="4" id="KW-0418">Kinase</keyword>
<dbReference type="GO" id="GO:0004674">
    <property type="term" value="F:protein serine/threonine kinase activity"/>
    <property type="evidence" value="ECO:0007669"/>
    <property type="project" value="TreeGrafter"/>
</dbReference>
<evidence type="ECO:0000256" key="1">
    <source>
        <dbReference type="ARBA" id="ARBA00022741"/>
    </source>
</evidence>
<dbReference type="Gene3D" id="1.10.510.10">
    <property type="entry name" value="Transferase(Phosphotransferase) domain 1"/>
    <property type="match status" value="1"/>
</dbReference>
<dbReference type="InterPro" id="IPR051681">
    <property type="entry name" value="Ser/Thr_Kinases-Pseudokinases"/>
</dbReference>
<evidence type="ECO:0000313" key="5">
    <source>
        <dbReference type="Proteomes" id="UP000620124"/>
    </source>
</evidence>
<keyword evidence="5" id="KW-1185">Reference proteome</keyword>
<dbReference type="InterPro" id="IPR011009">
    <property type="entry name" value="Kinase-like_dom_sf"/>
</dbReference>
<protein>
    <submittedName>
        <fullName evidence="4">Protein kinase domain-containing protein</fullName>
    </submittedName>
</protein>
<dbReference type="SUPFAM" id="SSF56112">
    <property type="entry name" value="Protein kinase-like (PK-like)"/>
    <property type="match status" value="1"/>
</dbReference>
<keyword evidence="2" id="KW-0067">ATP-binding</keyword>
<dbReference type="GO" id="GO:0005524">
    <property type="term" value="F:ATP binding"/>
    <property type="evidence" value="ECO:0007669"/>
    <property type="project" value="UniProtKB-KW"/>
</dbReference>
<evidence type="ECO:0000259" key="3">
    <source>
        <dbReference type="PROSITE" id="PS50011"/>
    </source>
</evidence>
<keyword evidence="1" id="KW-0547">Nucleotide-binding</keyword>
<dbReference type="EMBL" id="JACAZI010000053">
    <property type="protein sequence ID" value="KAF7325327.1"/>
    <property type="molecule type" value="Genomic_DNA"/>
</dbReference>
<name>A0A8H6TYW2_9AGAR</name>
<dbReference type="OrthoDB" id="3236663at2759"/>
<comment type="caution">
    <text evidence="4">The sequence shown here is derived from an EMBL/GenBank/DDBJ whole genome shotgun (WGS) entry which is preliminary data.</text>
</comment>
<evidence type="ECO:0000256" key="2">
    <source>
        <dbReference type="ARBA" id="ARBA00022840"/>
    </source>
</evidence>
<dbReference type="PANTHER" id="PTHR44329:SF298">
    <property type="entry name" value="MIXED LINEAGE KINASE DOMAIN-LIKE PROTEIN"/>
    <property type="match status" value="1"/>
</dbReference>
<dbReference type="Proteomes" id="UP000620124">
    <property type="component" value="Unassembled WGS sequence"/>
</dbReference>
<reference evidence="4" key="1">
    <citation type="submission" date="2020-05" db="EMBL/GenBank/DDBJ databases">
        <title>Mycena genomes resolve the evolution of fungal bioluminescence.</title>
        <authorList>
            <person name="Tsai I.J."/>
        </authorList>
    </citation>
    <scope>NUCLEOTIDE SEQUENCE</scope>
    <source>
        <strain evidence="4">CCC161011</strain>
    </source>
</reference>
<gene>
    <name evidence="4" type="ORF">MVEN_02633400</name>
</gene>
<dbReference type="InterPro" id="IPR001245">
    <property type="entry name" value="Ser-Thr/Tyr_kinase_cat_dom"/>
</dbReference>
<proteinExistence type="predicted"/>
<dbReference type="InterPro" id="IPR000719">
    <property type="entry name" value="Prot_kinase_dom"/>
</dbReference>